<sequence>MMDRWQQQHHHHDSVQDSDNSLPPPRRDEVVSRRPRSADPYGFFFADNTIGSPLVQCNDTSEEPSPSSAAASVVSSTEERLRQIASISSDAAAAARERERALMRLKSADRGTLEREHRVTTTENPVDTLLIYRHNAALQQQQQT</sequence>
<dbReference type="AlphaFoldDB" id="A0A830HH87"/>
<evidence type="ECO:0000256" key="1">
    <source>
        <dbReference type="SAM" id="MobiDB-lite"/>
    </source>
</evidence>
<evidence type="ECO:0000313" key="2">
    <source>
        <dbReference type="EMBL" id="GHP06152.1"/>
    </source>
</evidence>
<feature type="region of interest" description="Disordered" evidence="1">
    <location>
        <begin position="1"/>
        <end position="74"/>
    </location>
</feature>
<dbReference type="Proteomes" id="UP000660262">
    <property type="component" value="Unassembled WGS sequence"/>
</dbReference>
<organism evidence="2 3">
    <name type="scientific">Pycnococcus provasolii</name>
    <dbReference type="NCBI Taxonomy" id="41880"/>
    <lineage>
        <taxon>Eukaryota</taxon>
        <taxon>Viridiplantae</taxon>
        <taxon>Chlorophyta</taxon>
        <taxon>Pseudoscourfieldiophyceae</taxon>
        <taxon>Pseudoscourfieldiales</taxon>
        <taxon>Pycnococcaceae</taxon>
        <taxon>Pycnococcus</taxon>
    </lineage>
</organism>
<evidence type="ECO:0000313" key="3">
    <source>
        <dbReference type="Proteomes" id="UP000660262"/>
    </source>
</evidence>
<protein>
    <submittedName>
        <fullName evidence="2">Uncharacterized protein</fullName>
    </submittedName>
</protein>
<feature type="compositionally biased region" description="Low complexity" evidence="1">
    <location>
        <begin position="63"/>
        <end position="74"/>
    </location>
</feature>
<proteinExistence type="predicted"/>
<dbReference type="EMBL" id="BNJQ01000012">
    <property type="protein sequence ID" value="GHP06152.1"/>
    <property type="molecule type" value="Genomic_DNA"/>
</dbReference>
<reference evidence="2" key="1">
    <citation type="submission" date="2020-10" db="EMBL/GenBank/DDBJ databases">
        <title>Unveiling of a novel bifunctional photoreceptor, Dualchrome1, isolated from a cosmopolitan green alga.</title>
        <authorList>
            <person name="Suzuki S."/>
            <person name="Kawachi M."/>
        </authorList>
    </citation>
    <scope>NUCLEOTIDE SEQUENCE</scope>
    <source>
        <strain evidence="2">NIES 2893</strain>
    </source>
</reference>
<comment type="caution">
    <text evidence="2">The sequence shown here is derived from an EMBL/GenBank/DDBJ whole genome shotgun (WGS) entry which is preliminary data.</text>
</comment>
<gene>
    <name evidence="2" type="ORF">PPROV_000489900</name>
</gene>
<keyword evidence="3" id="KW-1185">Reference proteome</keyword>
<feature type="compositionally biased region" description="Polar residues" evidence="1">
    <location>
        <begin position="49"/>
        <end position="59"/>
    </location>
</feature>
<name>A0A830HH87_9CHLO</name>
<accession>A0A830HH87</accession>